<proteinExistence type="predicted"/>
<dbReference type="AlphaFoldDB" id="A0A1G2M1S7"/>
<dbReference type="EMBL" id="MHRF01000013">
    <property type="protein sequence ID" value="OHA17773.1"/>
    <property type="molecule type" value="Genomic_DNA"/>
</dbReference>
<name>A0A1G2M1S7_9BACT</name>
<accession>A0A1G2M1S7</accession>
<dbReference type="STRING" id="1802301.A2664_04175"/>
<evidence type="ECO:0000259" key="3">
    <source>
        <dbReference type="PROSITE" id="PS50110"/>
    </source>
</evidence>
<dbReference type="GO" id="GO:0000160">
    <property type="term" value="P:phosphorelay signal transduction system"/>
    <property type="evidence" value="ECO:0007669"/>
    <property type="project" value="InterPro"/>
</dbReference>
<dbReference type="Gene3D" id="3.40.50.2300">
    <property type="match status" value="1"/>
</dbReference>
<dbReference type="Proteomes" id="UP000178873">
    <property type="component" value="Unassembled WGS sequence"/>
</dbReference>
<evidence type="ECO:0000313" key="5">
    <source>
        <dbReference type="Proteomes" id="UP000178873"/>
    </source>
</evidence>
<dbReference type="SMART" id="SM00448">
    <property type="entry name" value="REC"/>
    <property type="match status" value="1"/>
</dbReference>
<comment type="caution">
    <text evidence="4">The sequence shown here is derived from an EMBL/GenBank/DDBJ whole genome shotgun (WGS) entry which is preliminary data.</text>
</comment>
<dbReference type="PROSITE" id="PS50110">
    <property type="entry name" value="RESPONSE_REGULATORY"/>
    <property type="match status" value="1"/>
</dbReference>
<gene>
    <name evidence="4" type="ORF">A2664_04175</name>
</gene>
<feature type="domain" description="Response regulatory" evidence="3">
    <location>
        <begin position="2"/>
        <end position="119"/>
    </location>
</feature>
<protein>
    <recommendedName>
        <fullName evidence="3">Response regulatory domain-containing protein</fullName>
    </recommendedName>
</protein>
<dbReference type="InterPro" id="IPR001789">
    <property type="entry name" value="Sig_transdc_resp-reg_receiver"/>
</dbReference>
<dbReference type="SUPFAM" id="SSF52172">
    <property type="entry name" value="CheY-like"/>
    <property type="match status" value="1"/>
</dbReference>
<feature type="modified residue" description="4-aspartylphosphate" evidence="2">
    <location>
        <position position="54"/>
    </location>
</feature>
<evidence type="ECO:0000256" key="2">
    <source>
        <dbReference type="PROSITE-ProRule" id="PRU00169"/>
    </source>
</evidence>
<sequence>MNILVVDDIPLVGQLIREMLEELGGHRVTVAEGKEHALQILEESHREIDTLITDLNMPKGIEGWELIQLVRVRWPHVGCVLMSGRVEQALELIGGSDTVQVLAKPVRFQDFSKVLKPQISEPVA</sequence>
<dbReference type="Pfam" id="PF00072">
    <property type="entry name" value="Response_reg"/>
    <property type="match status" value="1"/>
</dbReference>
<dbReference type="InterPro" id="IPR050595">
    <property type="entry name" value="Bact_response_regulator"/>
</dbReference>
<dbReference type="PANTHER" id="PTHR44591">
    <property type="entry name" value="STRESS RESPONSE REGULATOR PROTEIN 1"/>
    <property type="match status" value="1"/>
</dbReference>
<organism evidence="4 5">
    <name type="scientific">Candidatus Taylorbacteria bacterium RIFCSPHIGHO2_01_FULL_46_22b</name>
    <dbReference type="NCBI Taxonomy" id="1802301"/>
    <lineage>
        <taxon>Bacteria</taxon>
        <taxon>Candidatus Tayloriibacteriota</taxon>
    </lineage>
</organism>
<evidence type="ECO:0000313" key="4">
    <source>
        <dbReference type="EMBL" id="OHA17773.1"/>
    </source>
</evidence>
<reference evidence="4 5" key="1">
    <citation type="journal article" date="2016" name="Nat. Commun.">
        <title>Thousands of microbial genomes shed light on interconnected biogeochemical processes in an aquifer system.</title>
        <authorList>
            <person name="Anantharaman K."/>
            <person name="Brown C.T."/>
            <person name="Hug L.A."/>
            <person name="Sharon I."/>
            <person name="Castelle C.J."/>
            <person name="Probst A.J."/>
            <person name="Thomas B.C."/>
            <person name="Singh A."/>
            <person name="Wilkins M.J."/>
            <person name="Karaoz U."/>
            <person name="Brodie E.L."/>
            <person name="Williams K.H."/>
            <person name="Hubbard S.S."/>
            <person name="Banfield J.F."/>
        </authorList>
    </citation>
    <scope>NUCLEOTIDE SEQUENCE [LARGE SCALE GENOMIC DNA]</scope>
</reference>
<dbReference type="InterPro" id="IPR011006">
    <property type="entry name" value="CheY-like_superfamily"/>
</dbReference>
<keyword evidence="1 2" id="KW-0597">Phosphoprotein</keyword>
<evidence type="ECO:0000256" key="1">
    <source>
        <dbReference type="ARBA" id="ARBA00022553"/>
    </source>
</evidence>
<dbReference type="PANTHER" id="PTHR44591:SF21">
    <property type="entry name" value="TWO-COMPONENT RESPONSE REGULATOR"/>
    <property type="match status" value="1"/>
</dbReference>